<evidence type="ECO:0000256" key="8">
    <source>
        <dbReference type="ARBA" id="ARBA00032015"/>
    </source>
</evidence>
<keyword evidence="5 9" id="KW-0010">Activator</keyword>
<feature type="region of interest" description="Disordered" evidence="10">
    <location>
        <begin position="882"/>
        <end position="907"/>
    </location>
</feature>
<evidence type="ECO:0000256" key="10">
    <source>
        <dbReference type="SAM" id="MobiDB-lite"/>
    </source>
</evidence>
<keyword evidence="14" id="KW-1185">Reference proteome</keyword>
<feature type="domain" description="Mediator complex subunit Med16 N-terminal" evidence="11">
    <location>
        <begin position="141"/>
        <end position="473"/>
    </location>
</feature>
<protein>
    <recommendedName>
        <fullName evidence="3 9">Mediator of RNA polymerase II transcription subunit 16</fullName>
    </recommendedName>
    <alternativeName>
        <fullName evidence="8 9">Mediator complex subunit 16</fullName>
    </alternativeName>
</protein>
<feature type="domain" description="Mediator complex subunit 16 C-terminal" evidence="12">
    <location>
        <begin position="831"/>
        <end position="961"/>
    </location>
</feature>
<gene>
    <name evidence="9" type="primary">MED16</name>
    <name evidence="13" type="ORF">T440DRAFT_439396</name>
</gene>
<keyword evidence="4 9" id="KW-0805">Transcription regulation</keyword>
<evidence type="ECO:0000256" key="9">
    <source>
        <dbReference type="RuleBase" id="RU364149"/>
    </source>
</evidence>
<evidence type="ECO:0000313" key="14">
    <source>
        <dbReference type="Proteomes" id="UP000799423"/>
    </source>
</evidence>
<dbReference type="Pfam" id="PF20719">
    <property type="entry name" value="Med16_C"/>
    <property type="match status" value="1"/>
</dbReference>
<reference evidence="13" key="1">
    <citation type="submission" date="2020-01" db="EMBL/GenBank/DDBJ databases">
        <authorList>
            <consortium name="DOE Joint Genome Institute"/>
            <person name="Haridas S."/>
            <person name="Albert R."/>
            <person name="Binder M."/>
            <person name="Bloem J."/>
            <person name="Labutti K."/>
            <person name="Salamov A."/>
            <person name="Andreopoulos B."/>
            <person name="Baker S.E."/>
            <person name="Barry K."/>
            <person name="Bills G."/>
            <person name="Bluhm B.H."/>
            <person name="Cannon C."/>
            <person name="Castanera R."/>
            <person name="Culley D.E."/>
            <person name="Daum C."/>
            <person name="Ezra D."/>
            <person name="Gonzalez J.B."/>
            <person name="Henrissat B."/>
            <person name="Kuo A."/>
            <person name="Liang C."/>
            <person name="Lipzen A."/>
            <person name="Lutzoni F."/>
            <person name="Magnuson J."/>
            <person name="Mondo S."/>
            <person name="Nolan M."/>
            <person name="Ohm R."/>
            <person name="Pangilinan J."/>
            <person name="Park H.-J."/>
            <person name="Ramirez L."/>
            <person name="Alfaro M."/>
            <person name="Sun H."/>
            <person name="Tritt A."/>
            <person name="Yoshinaga Y."/>
            <person name="Zwiers L.-H."/>
            <person name="Turgeon B.G."/>
            <person name="Goodwin S.B."/>
            <person name="Spatafora J.W."/>
            <person name="Crous P.W."/>
            <person name="Grigoriev I.V."/>
        </authorList>
    </citation>
    <scope>NUCLEOTIDE SEQUENCE</scope>
    <source>
        <strain evidence="13">IPT5</strain>
    </source>
</reference>
<dbReference type="GO" id="GO:0016592">
    <property type="term" value="C:mediator complex"/>
    <property type="evidence" value="ECO:0007669"/>
    <property type="project" value="InterPro"/>
</dbReference>
<evidence type="ECO:0000256" key="6">
    <source>
        <dbReference type="ARBA" id="ARBA00023163"/>
    </source>
</evidence>
<comment type="subcellular location">
    <subcellularLocation>
        <location evidence="1 9">Nucleus</location>
    </subcellularLocation>
</comment>
<dbReference type="Pfam" id="PF11635">
    <property type="entry name" value="Med16_N"/>
    <property type="match status" value="1"/>
</dbReference>
<comment type="function">
    <text evidence="9">Component of the Mediator complex, a coactivator involved in the regulated transcription of nearly all RNA polymerase II-dependent genes. Mediator functions as a bridge to convey information from gene-specific regulatory proteins to the basal RNA polymerase II transcription machinery. Mediator is recruited to promoters by direct interactions with regulatory proteins and serves as a scaffold for the assembly of a functional preinitiation complex with RNA polymerase II and the general transcription factors.</text>
</comment>
<evidence type="ECO:0000256" key="4">
    <source>
        <dbReference type="ARBA" id="ARBA00023015"/>
    </source>
</evidence>
<dbReference type="SUPFAM" id="SSF69322">
    <property type="entry name" value="Tricorn protease domain 2"/>
    <property type="match status" value="1"/>
</dbReference>
<name>A0A6A7BM30_9PLEO</name>
<dbReference type="PANTHER" id="PTHR13224">
    <property type="entry name" value="THYROID HORMONE RECEPTOR-ASSOCIATED PROTEIN-RELATED"/>
    <property type="match status" value="1"/>
</dbReference>
<proteinExistence type="inferred from homology"/>
<evidence type="ECO:0000256" key="7">
    <source>
        <dbReference type="ARBA" id="ARBA00023242"/>
    </source>
</evidence>
<dbReference type="AlphaFoldDB" id="A0A6A7BM30"/>
<dbReference type="InterPro" id="IPR048338">
    <property type="entry name" value="Mediator_Med16"/>
</dbReference>
<accession>A0A6A7BM30</accession>
<dbReference type="InterPro" id="IPR048339">
    <property type="entry name" value="Mediator_Med16_C"/>
</dbReference>
<keyword evidence="6 9" id="KW-0804">Transcription</keyword>
<dbReference type="OrthoDB" id="4139168at2759"/>
<organism evidence="13 14">
    <name type="scientific">Plenodomus tracheiphilus IPT5</name>
    <dbReference type="NCBI Taxonomy" id="1408161"/>
    <lineage>
        <taxon>Eukaryota</taxon>
        <taxon>Fungi</taxon>
        <taxon>Dikarya</taxon>
        <taxon>Ascomycota</taxon>
        <taxon>Pezizomycotina</taxon>
        <taxon>Dothideomycetes</taxon>
        <taxon>Pleosporomycetidae</taxon>
        <taxon>Pleosporales</taxon>
        <taxon>Pleosporineae</taxon>
        <taxon>Leptosphaeriaceae</taxon>
        <taxon>Plenodomus</taxon>
    </lineage>
</organism>
<evidence type="ECO:0000256" key="5">
    <source>
        <dbReference type="ARBA" id="ARBA00023159"/>
    </source>
</evidence>
<dbReference type="GO" id="GO:0045893">
    <property type="term" value="P:positive regulation of DNA-templated transcription"/>
    <property type="evidence" value="ECO:0007669"/>
    <property type="project" value="TreeGrafter"/>
</dbReference>
<dbReference type="PANTHER" id="PTHR13224:SF6">
    <property type="entry name" value="MEDIATOR OF RNA POLYMERASE II TRANSCRIPTION SUBUNIT 16"/>
    <property type="match status" value="1"/>
</dbReference>
<evidence type="ECO:0000256" key="1">
    <source>
        <dbReference type="ARBA" id="ARBA00004123"/>
    </source>
</evidence>
<comment type="similarity">
    <text evidence="2 9">Belongs to the Mediator complex subunit 16 family.</text>
</comment>
<evidence type="ECO:0000256" key="2">
    <source>
        <dbReference type="ARBA" id="ARBA00006543"/>
    </source>
</evidence>
<sequence length="971" mass="108865">MDAGYSMDVDDLFGDSENVNLQTINVAPPVKGLARRVDELRSSGCCQKITWSKNGCVAYISPDGYSVKLKVFFRDSETGKWDLGKDIPLEFPQGRDVYPLVHLSWSHLGNDLTIVDEAGRVMVFSCAMALDRLQFIPVELAHPESEADSVVGMHWLAILPYEQKNHIAWSATRDGAKWKWNIRSHKFHDAHHPIDSKASFIYLKRHGELRLRFQQNDSAWQESSAQLGPMVSTKEPFTHAAFASNNDNTLLLAAYDVTRRLHLYRIEIAWNIPTDKQNQRIAAFDKPTIQVALIALEDSSSPVDLTASDLSNGTEPQGTAAAQLTHLNFLPVTPEQGDGSLPTVQAIFTRPPNLIVCDQLTPHETPHSVVVKWTVVQTQQNQVHPSLDQVTSKKKGVGSISARTIFLLRRQPDFTLHAVVLSFHPIWYNMLLAFCYSDGTLEFRRRSTLETIMPDGNNDTVTSLLQAGYVYPHTEPSLHVAFSPNHCMAVCMQQEGDIKLRPLVYQHGTITDDDDPRHSAALAALILQSSSAANQYYSSDDIFAIIGPLSEKRKHDFATLLFDGLDVNIDCGIDDMNNNHLILLGRSPFFVKILSAMHLLGLEGAVSRSLTSKTAWIILNIKYVTQILTTIARMHSVKGTLETTTLRPEMVPQLIGICRWVMHFMAYILDELFSLGRELEDIPPASLTREFLEQRIHELNKPAVLLLLSAFPRFMMKSWAQPIAWVKRSADTLTHSSTPVPSPEVRRLYTPLYSAVNELPFEWRWFEMLVSETHNLVRGSYKKAGLTDAQRNAAERNLLQGKIPDVLFPIAKRLVTDRLWNSEQPGGCLADKLDVGRLMFFDTTWLGFTESKRARAWHQSHVVDVCQKMIIRGVGRVEHPSIASQYGSQNRNRSDSMRSVNGSSAGVGGLEDVGKKARLRQCVRCGEYMEDVVQGLPGYSHTHAGWLMGVAKHCNCGNSWMLAEEKSKGAK</sequence>
<evidence type="ECO:0000259" key="12">
    <source>
        <dbReference type="Pfam" id="PF20719"/>
    </source>
</evidence>
<keyword evidence="7 9" id="KW-0539">Nucleus</keyword>
<feature type="compositionally biased region" description="Polar residues" evidence="10">
    <location>
        <begin position="882"/>
        <end position="904"/>
    </location>
</feature>
<dbReference type="Proteomes" id="UP000799423">
    <property type="component" value="Unassembled WGS sequence"/>
</dbReference>
<evidence type="ECO:0000259" key="11">
    <source>
        <dbReference type="Pfam" id="PF11635"/>
    </source>
</evidence>
<dbReference type="InterPro" id="IPR021665">
    <property type="entry name" value="Mediator_Med16_N"/>
</dbReference>
<evidence type="ECO:0000256" key="3">
    <source>
        <dbReference type="ARBA" id="ARBA00019614"/>
    </source>
</evidence>
<dbReference type="EMBL" id="MU006289">
    <property type="protein sequence ID" value="KAF2856384.1"/>
    <property type="molecule type" value="Genomic_DNA"/>
</dbReference>
<comment type="subunit">
    <text evidence="9">Component of the Mediator complex.</text>
</comment>
<evidence type="ECO:0000313" key="13">
    <source>
        <dbReference type="EMBL" id="KAF2856384.1"/>
    </source>
</evidence>